<dbReference type="AlphaFoldDB" id="A0A0G2HXI9"/>
<name>A0A0G2HXI9_9EURO</name>
<proteinExistence type="predicted"/>
<evidence type="ECO:0000313" key="2">
    <source>
        <dbReference type="EMBL" id="KKZ62500.1"/>
    </source>
</evidence>
<feature type="compositionally biased region" description="Basic residues" evidence="1">
    <location>
        <begin position="35"/>
        <end position="44"/>
    </location>
</feature>
<organism evidence="2 3">
    <name type="scientific">[Emmonsia] crescens</name>
    <dbReference type="NCBI Taxonomy" id="73230"/>
    <lineage>
        <taxon>Eukaryota</taxon>
        <taxon>Fungi</taxon>
        <taxon>Dikarya</taxon>
        <taxon>Ascomycota</taxon>
        <taxon>Pezizomycotina</taxon>
        <taxon>Eurotiomycetes</taxon>
        <taxon>Eurotiomycetidae</taxon>
        <taxon>Onygenales</taxon>
        <taxon>Ajellomycetaceae</taxon>
        <taxon>Emergomyces</taxon>
    </lineage>
</organism>
<evidence type="ECO:0000313" key="3">
    <source>
        <dbReference type="Proteomes" id="UP000034164"/>
    </source>
</evidence>
<comment type="caution">
    <text evidence="2">The sequence shown here is derived from an EMBL/GenBank/DDBJ whole genome shotgun (WGS) entry which is preliminary data.</text>
</comment>
<gene>
    <name evidence="2" type="ORF">EMCG_03095</name>
</gene>
<accession>A0A0G2HXI9</accession>
<feature type="compositionally biased region" description="Basic and acidic residues" evidence="1">
    <location>
        <begin position="23"/>
        <end position="33"/>
    </location>
</feature>
<evidence type="ECO:0000256" key="1">
    <source>
        <dbReference type="SAM" id="MobiDB-lite"/>
    </source>
</evidence>
<sequence length="114" mass="13058">MFENALASCTPDSDESMQSAIRSDSREEVEQTRHGNSKRRKGHRDKLWRWSPEDDACLLSMTEDHRPWPEIEGCFLESTESALRQRRSTLRRNRKQTRLTAPAATVTSALAAVI</sequence>
<dbReference type="OrthoDB" id="4188068at2759"/>
<dbReference type="VEuPathDB" id="FungiDB:EMCG_03095"/>
<feature type="region of interest" description="Disordered" evidence="1">
    <location>
        <begin position="1"/>
        <end position="46"/>
    </location>
</feature>
<dbReference type="Proteomes" id="UP000034164">
    <property type="component" value="Unassembled WGS sequence"/>
</dbReference>
<reference evidence="3" key="1">
    <citation type="journal article" date="2015" name="PLoS Genet.">
        <title>The dynamic genome and transcriptome of the human fungal pathogen Blastomyces and close relative Emmonsia.</title>
        <authorList>
            <person name="Munoz J.F."/>
            <person name="Gauthier G.M."/>
            <person name="Desjardins C.A."/>
            <person name="Gallo J.E."/>
            <person name="Holder J."/>
            <person name="Sullivan T.D."/>
            <person name="Marty A.J."/>
            <person name="Carmen J.C."/>
            <person name="Chen Z."/>
            <person name="Ding L."/>
            <person name="Gujja S."/>
            <person name="Magrini V."/>
            <person name="Misas E."/>
            <person name="Mitreva M."/>
            <person name="Priest M."/>
            <person name="Saif S."/>
            <person name="Whiston E.A."/>
            <person name="Young S."/>
            <person name="Zeng Q."/>
            <person name="Goldman W.E."/>
            <person name="Mardis E.R."/>
            <person name="Taylor J.W."/>
            <person name="McEwen J.G."/>
            <person name="Clay O.K."/>
            <person name="Klein B.S."/>
            <person name="Cuomo C.A."/>
        </authorList>
    </citation>
    <scope>NUCLEOTIDE SEQUENCE [LARGE SCALE GENOMIC DNA]</scope>
    <source>
        <strain evidence="3">UAMH 3008</strain>
    </source>
</reference>
<protein>
    <submittedName>
        <fullName evidence="2">Uncharacterized protein</fullName>
    </submittedName>
</protein>
<dbReference type="EMBL" id="LCZI01001075">
    <property type="protein sequence ID" value="KKZ62500.1"/>
    <property type="molecule type" value="Genomic_DNA"/>
</dbReference>